<evidence type="ECO:0000313" key="2">
    <source>
        <dbReference type="Proteomes" id="UP000007590"/>
    </source>
</evidence>
<dbReference type="Proteomes" id="UP000007590">
    <property type="component" value="Chromosome"/>
</dbReference>
<accession>H8KNX1</accession>
<dbReference type="eggNOG" id="ENOG5032ZY5">
    <property type="taxonomic scope" value="Bacteria"/>
</dbReference>
<dbReference type="InterPro" id="IPR053810">
    <property type="entry name" value="DUF6952"/>
</dbReference>
<dbReference type="Pfam" id="PF22264">
    <property type="entry name" value="DUF6952"/>
    <property type="match status" value="1"/>
</dbReference>
<dbReference type="RefSeq" id="WP_014678610.1">
    <property type="nucleotide sequence ID" value="NC_017770.1"/>
</dbReference>
<dbReference type="HOGENOM" id="CLU_2584603_0_0_10"/>
<keyword evidence="2" id="KW-1185">Reference proteome</keyword>
<name>H8KNX1_SOLCM</name>
<dbReference type="AlphaFoldDB" id="H8KNX1"/>
<protein>
    <submittedName>
        <fullName evidence="1">Uncharacterized protein</fullName>
    </submittedName>
</protein>
<dbReference type="STRING" id="929556.Solca_0237"/>
<gene>
    <name evidence="1" type="ordered locus">Solca_0237</name>
</gene>
<dbReference type="KEGG" id="scn:Solca_0237"/>
<dbReference type="EMBL" id="CP003349">
    <property type="protein sequence ID" value="AFD05382.1"/>
    <property type="molecule type" value="Genomic_DNA"/>
</dbReference>
<sequence>MKIPAIKKLVESFDIHSLVAAEEAILEEQQSAIEIEGEDEGEQLTHVMAAIWIKNEMEKTGDAFPQALRAYTSRVRTSIS</sequence>
<organism evidence="1 2">
    <name type="scientific">Solitalea canadensis (strain ATCC 29591 / DSM 3403 / JCM 21819 / LMG 8368 / NBRC 15130 / NCIMB 12057 / USAM 9D)</name>
    <name type="common">Flexibacter canadensis</name>
    <dbReference type="NCBI Taxonomy" id="929556"/>
    <lineage>
        <taxon>Bacteria</taxon>
        <taxon>Pseudomonadati</taxon>
        <taxon>Bacteroidota</taxon>
        <taxon>Sphingobacteriia</taxon>
        <taxon>Sphingobacteriales</taxon>
        <taxon>Sphingobacteriaceae</taxon>
        <taxon>Solitalea</taxon>
    </lineage>
</organism>
<proteinExistence type="predicted"/>
<evidence type="ECO:0000313" key="1">
    <source>
        <dbReference type="EMBL" id="AFD05382.1"/>
    </source>
</evidence>
<dbReference type="OrthoDB" id="963129at2"/>
<reference evidence="1" key="1">
    <citation type="submission" date="2012-02" db="EMBL/GenBank/DDBJ databases">
        <title>The complete genome of Solitalea canadensis DSM 3403.</title>
        <authorList>
            <consortium name="US DOE Joint Genome Institute (JGI-PGF)"/>
            <person name="Lucas S."/>
            <person name="Copeland A."/>
            <person name="Lapidus A."/>
            <person name="Glavina del Rio T."/>
            <person name="Dalin E."/>
            <person name="Tice H."/>
            <person name="Bruce D."/>
            <person name="Goodwin L."/>
            <person name="Pitluck S."/>
            <person name="Peters L."/>
            <person name="Ovchinnikova G."/>
            <person name="Lu M."/>
            <person name="Kyrpides N."/>
            <person name="Mavromatis K."/>
            <person name="Ivanova N."/>
            <person name="Brettin T."/>
            <person name="Detter J.C."/>
            <person name="Han C."/>
            <person name="Larimer F."/>
            <person name="Land M."/>
            <person name="Hauser L."/>
            <person name="Markowitz V."/>
            <person name="Cheng J.-F."/>
            <person name="Hugenholtz P."/>
            <person name="Woyke T."/>
            <person name="Wu D."/>
            <person name="Spring S."/>
            <person name="Schroeder M."/>
            <person name="Kopitz M."/>
            <person name="Brambilla E."/>
            <person name="Klenk H.-P."/>
            <person name="Eisen J.A."/>
        </authorList>
    </citation>
    <scope>NUCLEOTIDE SEQUENCE</scope>
    <source>
        <strain evidence="1">DSM 3403</strain>
    </source>
</reference>